<protein>
    <submittedName>
        <fullName evidence="2">Uncharacterized protein</fullName>
    </submittedName>
</protein>
<evidence type="ECO:0000313" key="3">
    <source>
        <dbReference type="Proteomes" id="UP001552299"/>
    </source>
</evidence>
<dbReference type="Proteomes" id="UP001552299">
    <property type="component" value="Unassembled WGS sequence"/>
</dbReference>
<dbReference type="AlphaFoldDB" id="A0ABD0UZ73"/>
<accession>A0ABD0UZ73</accession>
<gene>
    <name evidence="2" type="ORF">M5K25_013018</name>
</gene>
<dbReference type="EMBL" id="JANQDX010000010">
    <property type="protein sequence ID" value="KAL0917911.1"/>
    <property type="molecule type" value="Genomic_DNA"/>
</dbReference>
<organism evidence="2 3">
    <name type="scientific">Dendrobium thyrsiflorum</name>
    <name type="common">Pinecone-like raceme dendrobium</name>
    <name type="synonym">Orchid</name>
    <dbReference type="NCBI Taxonomy" id="117978"/>
    <lineage>
        <taxon>Eukaryota</taxon>
        <taxon>Viridiplantae</taxon>
        <taxon>Streptophyta</taxon>
        <taxon>Embryophyta</taxon>
        <taxon>Tracheophyta</taxon>
        <taxon>Spermatophyta</taxon>
        <taxon>Magnoliopsida</taxon>
        <taxon>Liliopsida</taxon>
        <taxon>Asparagales</taxon>
        <taxon>Orchidaceae</taxon>
        <taxon>Epidendroideae</taxon>
        <taxon>Malaxideae</taxon>
        <taxon>Dendrobiinae</taxon>
        <taxon>Dendrobium</taxon>
    </lineage>
</organism>
<evidence type="ECO:0000256" key="1">
    <source>
        <dbReference type="SAM" id="MobiDB-lite"/>
    </source>
</evidence>
<feature type="compositionally biased region" description="Pro residues" evidence="1">
    <location>
        <begin position="131"/>
        <end position="148"/>
    </location>
</feature>
<proteinExistence type="predicted"/>
<feature type="compositionally biased region" description="Polar residues" evidence="1">
    <location>
        <begin position="107"/>
        <end position="119"/>
    </location>
</feature>
<keyword evidence="3" id="KW-1185">Reference proteome</keyword>
<sequence>MHTVGQNMAFLVVRKFTATIQCVLTVNEELVSMQMADGERSAPPVLHAQKSSRNSFHPALPPVEPKTELHLAPSHPAELHARLPSPLTTSSRRFCRDPTPDPVTPTCAESNQSQTSFDPQQERERERERPAPLPPSPTFDFAPPPPSPSTTFIPVGSRIPTFRAKAPSSTPPPSPTLSFAPSSVLDFAPLPAFPSHWNGSYDILNGSNEGSSLAVRVTFSPSLASSAKPHKKKLFDN</sequence>
<name>A0ABD0UZ73_DENTH</name>
<comment type="caution">
    <text evidence="2">The sequence shown here is derived from an EMBL/GenBank/DDBJ whole genome shotgun (WGS) entry which is preliminary data.</text>
</comment>
<evidence type="ECO:0000313" key="2">
    <source>
        <dbReference type="EMBL" id="KAL0917911.1"/>
    </source>
</evidence>
<feature type="region of interest" description="Disordered" evidence="1">
    <location>
        <begin position="44"/>
        <end position="155"/>
    </location>
</feature>
<feature type="compositionally biased region" description="Basic and acidic residues" evidence="1">
    <location>
        <begin position="120"/>
        <end position="130"/>
    </location>
</feature>
<reference evidence="2 3" key="1">
    <citation type="journal article" date="2024" name="Plant Biotechnol. J.">
        <title>Dendrobium thyrsiflorum genome and its molecular insights into genes involved in important horticultural traits.</title>
        <authorList>
            <person name="Chen B."/>
            <person name="Wang J.Y."/>
            <person name="Zheng P.J."/>
            <person name="Li K.L."/>
            <person name="Liang Y.M."/>
            <person name="Chen X.F."/>
            <person name="Zhang C."/>
            <person name="Zhao X."/>
            <person name="He X."/>
            <person name="Zhang G.Q."/>
            <person name="Liu Z.J."/>
            <person name="Xu Q."/>
        </authorList>
    </citation>
    <scope>NUCLEOTIDE SEQUENCE [LARGE SCALE GENOMIC DNA]</scope>
    <source>
        <strain evidence="2">GZMU011</strain>
    </source>
</reference>